<dbReference type="Pfam" id="PF00724">
    <property type="entry name" value="Oxidored_FMN"/>
    <property type="match status" value="1"/>
</dbReference>
<dbReference type="InterPro" id="IPR036291">
    <property type="entry name" value="NAD(P)-bd_dom_sf"/>
</dbReference>
<name>A0AB34FJ20_9HYPO</name>
<feature type="domain" description="Enoyl reductase (ER)" evidence="9">
    <location>
        <begin position="374"/>
        <end position="697"/>
    </location>
</feature>
<evidence type="ECO:0000256" key="2">
    <source>
        <dbReference type="ARBA" id="ARBA00005979"/>
    </source>
</evidence>
<dbReference type="InterPro" id="IPR013149">
    <property type="entry name" value="ADH-like_C"/>
</dbReference>
<dbReference type="Proteomes" id="UP001163105">
    <property type="component" value="Unassembled WGS sequence"/>
</dbReference>
<dbReference type="CDD" id="cd04733">
    <property type="entry name" value="OYE_like_2_FMN"/>
    <property type="match status" value="1"/>
</dbReference>
<dbReference type="Gene3D" id="1.10.630.10">
    <property type="entry name" value="Cytochrome P450"/>
    <property type="match status" value="1"/>
</dbReference>
<comment type="similarity">
    <text evidence="2">Belongs to the NADH:flavin oxidoreductase/NADH oxidase family.</text>
</comment>
<keyword evidence="3" id="KW-0285">Flavoprotein</keyword>
<dbReference type="GO" id="GO:0008270">
    <property type="term" value="F:zinc ion binding"/>
    <property type="evidence" value="ECO:0007669"/>
    <property type="project" value="InterPro"/>
</dbReference>
<evidence type="ECO:0000256" key="4">
    <source>
        <dbReference type="ARBA" id="ARBA00022643"/>
    </source>
</evidence>
<sequence>MSERMATWDPENLQRRGIPTKEAINVYRRWGEGGFGLILTGNTMIEYDQLEAAGNLIIPPESPFSGERFEGFKELAAAGKKHGSLIVCQLSHPGRQVTSDIQQHPISASNVQLGPVMSMTFAKPRAMEKNDFDAVINGFVHAAEYCYKAGFDGIQLHGAHGYLLAQFLAPSTNKRTDKYGGSILNRARLIFEINDAIRARVPDRSFSLGIKVNSVEFQEGGFSTDDCIVLCTELENRGFDYVELSGGTYEELAFAHRRESTKKREAFFLDFAEMIIPNLAKTKAYVTGGFRTVAGMAKAISSVHDFSLWINGVGAIAKSGLLLYAKLQSQPDLAMVRSVLLMFSESLDHYAIDNMVPNKTLIYKQVLSGVPQPGTDLVVEDQGIDLEMSPKGGLVVKILYASFDPYLRNMMRDPKIKSYMPPLEANTPVANFTVSRVLKSDNKTFREGDLITATTPIAEYASIADPVAAMATKINNEYGFELGIFLGPLGMPGLTAWSSLHKIGKPKKGETIFISSAAGAIGQVVGQVAKREGLTVIGSVGSDEKLDFITKELGFDGGFNYKKETPLDALQRLAPNGIDIYYDNVGGEHLEAALEVINPSGRVVACGTISEYNAKPEERYGVKNMAYVCTKQILFQGFMVSMPDFGPAYYKEHQQTLSAWLADGSVKAKLDTTNGIDNAAEGFVGMLQGKNFGKAVLKRGYLVTATVRSQEKADDVFETHPSWKGRVDFAIVADFTSAEPFDHLFQTTKVPFNYIIHTASPVSTEVSDIRKEMVRPAEMGTTEILKAANHYGGGNLKRFVLLGSAVSVLNSFEDLTKEGQPYTEEDWNPITVAEAIERNDTVLGYIASKKRAESAAWEFMKDNSPSFDMTVINPDIITGPMIHPIKGPKSINDTNRFTIANLIDGTYKTIEDVAFPFYHFVDVRDVAQSHVDVLQNSAAANKRILLISGLITPQLVANVIRDNLPSIKDRVPQGNPSQILPSGVHPTGWNTQVSLDILAQGTKAGKWKYIDLKTSVVDAVKSMLENHISHSTTGILQEIEAHTHTDGCQSRLTTGAPDQDFSAISDQYRVLIRQLPSKDHIDLLFDIYMREYNWQHYVVDPDIFSSQLEAWINLSFKDGPESLSPDLRVFPAVLFQVIATALLLLPKESHPILDSLKYAKDLAFEDLASEYSEAGSTIVNILGRKAITIDTVVAQSLRASFMKLTGNVIEYWHMIGVAIRHAQELGMHHDSLDPKPRNLSVKSMLENQWLIERRRRLYMSLVICDTYMSVILGRPGAIDWKQGLPSVPLDAPVPLSRSQTTPIPRNDAINPPTPITWTLLIYKLADPLREIRGLDQDGSTQDFSRVDSIQQKLFNLKTPESAIFRLENPDTRTPSGLAREARVVLLRNSPATREGEIGVSRSALRTTYTPSSPLHALSYAAATEGAQGAVHFDSSEPDSQPSDGPVSVADAADKLVVGQNESVGSLKKTAQSDFDLAHAFDYAQEFLRMRKLLGPLAKFYKDPKADDCNEICRNFAQQFVEDAVNAVGSEKDTLERDISRGSCGTTDQKYIISHELARRTSDRRRILDELMNVLIASYETTASLLSNMFFMLAKHPDVWARLRKQTACLDGRVPTYEEIHGFKFLRCCMNEYIVKVIPHSQLVAKTCEETKRVTNRVCKDVFVGFAPHCEVFKKLGFLKKHCKDVKKFQNRCEDLAKDVTRKWDCSFVKEWTETLTQPDLPCRAARDACHVTLQVLRAKQEFANKAYNEAVRIHTGTLETLANEDKILELVRKSLLDLRAHVEEWRDQSIAATNDWISANAQAMLNSVSADKDNVGVAGPIMDRMKCRLPTVVLPIPVAATESICEPRRLVKRIHGEIAHIENDVIKSLAGAQFPFISDVAAAFLRFKESAPYIASSLIQNIAEEAIPTDSQQPDISLLHHTFTSKHSDTKMNEQFARDSTAKHLITFPVQKHTGTIIDHMRVDMGLTGSDDHEPFAVQNFNPARNALQLMKLSLLGTFLTSSPSAYSAPRGAAFTGPGSSIIYNSDTYALGVGHAWDANDSELFNTDSEPFVGSMHQRALIKCRNYWGAASYNFDTYWGVNFDFSNARTLKLSAASRSGPHQLIIQLYGEQQETAKLAVDVDRLYNVYVFEIADFKRPDFNFDFSKVKGIIFAISEEHSDVTIDVDSIQVHK</sequence>
<dbReference type="Pfam" id="PF04082">
    <property type="entry name" value="Fungal_trans"/>
    <property type="match status" value="1"/>
</dbReference>
<evidence type="ECO:0000256" key="5">
    <source>
        <dbReference type="ARBA" id="ARBA00023002"/>
    </source>
</evidence>
<evidence type="ECO:0000313" key="11">
    <source>
        <dbReference type="EMBL" id="KAJ6439047.1"/>
    </source>
</evidence>
<evidence type="ECO:0000256" key="1">
    <source>
        <dbReference type="ARBA" id="ARBA00004685"/>
    </source>
</evidence>
<dbReference type="GO" id="GO:0006351">
    <property type="term" value="P:DNA-templated transcription"/>
    <property type="evidence" value="ECO:0007669"/>
    <property type="project" value="InterPro"/>
</dbReference>
<dbReference type="GO" id="GO:0020037">
    <property type="term" value="F:heme binding"/>
    <property type="evidence" value="ECO:0007669"/>
    <property type="project" value="InterPro"/>
</dbReference>
<dbReference type="GO" id="GO:0010181">
    <property type="term" value="F:FMN binding"/>
    <property type="evidence" value="ECO:0007669"/>
    <property type="project" value="InterPro"/>
</dbReference>
<dbReference type="SUPFAM" id="SSF51395">
    <property type="entry name" value="FMN-linked oxidoreductases"/>
    <property type="match status" value="1"/>
</dbReference>
<dbReference type="Gene3D" id="3.20.20.70">
    <property type="entry name" value="Aldolase class I"/>
    <property type="match status" value="1"/>
</dbReference>
<dbReference type="SMART" id="SM00829">
    <property type="entry name" value="PKS_ER"/>
    <property type="match status" value="1"/>
</dbReference>
<keyword evidence="6" id="KW-0539">Nucleus</keyword>
<comment type="caution">
    <text evidence="11">The sequence shown here is derived from an EMBL/GenBank/DDBJ whole genome shotgun (WGS) entry which is preliminary data.</text>
</comment>
<dbReference type="PANTHER" id="PTHR43656">
    <property type="entry name" value="BINDING OXIDOREDUCTASE, PUTATIVE (AFU_ORTHOLOGUE AFUA_2G08260)-RELATED"/>
    <property type="match status" value="1"/>
</dbReference>
<dbReference type="FunFam" id="3.40.50.720:FF:000121">
    <property type="entry name" value="Prostaglandin reductase 2"/>
    <property type="match status" value="1"/>
</dbReference>
<dbReference type="GO" id="GO:0005506">
    <property type="term" value="F:iron ion binding"/>
    <property type="evidence" value="ECO:0007669"/>
    <property type="project" value="InterPro"/>
</dbReference>
<dbReference type="InterPro" id="IPR036396">
    <property type="entry name" value="Cyt_P450_sf"/>
</dbReference>
<dbReference type="CDD" id="cd05288">
    <property type="entry name" value="PGDH"/>
    <property type="match status" value="1"/>
</dbReference>
<proteinExistence type="inferred from homology"/>
<dbReference type="InterPro" id="IPR001128">
    <property type="entry name" value="Cyt_P450"/>
</dbReference>
<dbReference type="InterPro" id="IPR041694">
    <property type="entry name" value="ADH_N_2"/>
</dbReference>
<dbReference type="SUPFAM" id="SSF48264">
    <property type="entry name" value="Cytochrome P450"/>
    <property type="match status" value="1"/>
</dbReference>
<reference evidence="11" key="1">
    <citation type="submission" date="2023-01" db="EMBL/GenBank/DDBJ databases">
        <title>The growth and conidiation of Purpureocillium lavendulum are regulated by nitrogen source and histone H3K14 acetylation.</title>
        <authorList>
            <person name="Tang P."/>
            <person name="Han J."/>
            <person name="Zhang C."/>
            <person name="Tang P."/>
            <person name="Qi F."/>
            <person name="Zhang K."/>
            <person name="Liang L."/>
        </authorList>
    </citation>
    <scope>NUCLEOTIDE SEQUENCE</scope>
    <source>
        <strain evidence="11">YMF1.00683</strain>
    </source>
</reference>
<gene>
    <name evidence="11" type="ORF">O9K51_08453</name>
</gene>
<keyword evidence="5" id="KW-0560">Oxidoreductase</keyword>
<evidence type="ECO:0000313" key="12">
    <source>
        <dbReference type="Proteomes" id="UP001163105"/>
    </source>
</evidence>
<dbReference type="Gene3D" id="3.90.180.10">
    <property type="entry name" value="Medium-chain alcohol dehydrogenases, catalytic domain"/>
    <property type="match status" value="1"/>
</dbReference>
<dbReference type="InterPro" id="IPR011032">
    <property type="entry name" value="GroES-like_sf"/>
</dbReference>
<dbReference type="GO" id="GO:0016705">
    <property type="term" value="F:oxidoreductase activity, acting on paired donors, with incorporation or reduction of molecular oxygen"/>
    <property type="evidence" value="ECO:0007669"/>
    <property type="project" value="InterPro"/>
</dbReference>
<evidence type="ECO:0000256" key="8">
    <source>
        <dbReference type="ARBA" id="ARBA00083301"/>
    </source>
</evidence>
<evidence type="ECO:0000256" key="6">
    <source>
        <dbReference type="ARBA" id="ARBA00023242"/>
    </source>
</evidence>
<dbReference type="Pfam" id="PF00107">
    <property type="entry name" value="ADH_zinc_N"/>
    <property type="match status" value="1"/>
</dbReference>
<keyword evidence="4" id="KW-0288">FMN</keyword>
<dbReference type="GO" id="GO:0004497">
    <property type="term" value="F:monooxygenase activity"/>
    <property type="evidence" value="ECO:0007669"/>
    <property type="project" value="InterPro"/>
</dbReference>
<dbReference type="SUPFAM" id="SSF51735">
    <property type="entry name" value="NAD(P)-binding Rossmann-fold domains"/>
    <property type="match status" value="2"/>
</dbReference>
<dbReference type="InterPro" id="IPR051799">
    <property type="entry name" value="NADH_flavin_oxidoreductase"/>
</dbReference>
<dbReference type="Pfam" id="PF16884">
    <property type="entry name" value="ADH_N_2"/>
    <property type="match status" value="1"/>
</dbReference>
<organism evidence="11 12">
    <name type="scientific">Purpureocillium lavendulum</name>
    <dbReference type="NCBI Taxonomy" id="1247861"/>
    <lineage>
        <taxon>Eukaryota</taxon>
        <taxon>Fungi</taxon>
        <taxon>Dikarya</taxon>
        <taxon>Ascomycota</taxon>
        <taxon>Pezizomycotina</taxon>
        <taxon>Sordariomycetes</taxon>
        <taxon>Hypocreomycetidae</taxon>
        <taxon>Hypocreales</taxon>
        <taxon>Ophiocordycipitaceae</taxon>
        <taxon>Purpureocillium</taxon>
    </lineage>
</organism>
<accession>A0AB34FJ20</accession>
<dbReference type="InterPro" id="IPR013785">
    <property type="entry name" value="Aldolase_TIM"/>
</dbReference>
<dbReference type="InterPro" id="IPR001155">
    <property type="entry name" value="OxRdtase_FMN_N"/>
</dbReference>
<evidence type="ECO:0000256" key="3">
    <source>
        <dbReference type="ARBA" id="ARBA00022630"/>
    </source>
</evidence>
<feature type="domain" description="Xylanolytic transcriptional activator regulatory" evidence="10">
    <location>
        <begin position="1211"/>
        <end position="1291"/>
    </location>
</feature>
<dbReference type="CDD" id="cd12148">
    <property type="entry name" value="fungal_TF_MHR"/>
    <property type="match status" value="1"/>
</dbReference>
<evidence type="ECO:0000259" key="10">
    <source>
        <dbReference type="SMART" id="SM00906"/>
    </source>
</evidence>
<keyword evidence="12" id="KW-1185">Reference proteome</keyword>
<dbReference type="SUPFAM" id="SSF50129">
    <property type="entry name" value="GroES-like"/>
    <property type="match status" value="1"/>
</dbReference>
<evidence type="ECO:0000256" key="7">
    <source>
        <dbReference type="ARBA" id="ARBA00069006"/>
    </source>
</evidence>
<protein>
    <recommendedName>
        <fullName evidence="7">Dehydrogenase FUB6</fullName>
    </recommendedName>
    <alternativeName>
        <fullName evidence="8">Fusaric acid biosynthesis protein 6</fullName>
    </alternativeName>
</protein>
<comment type="pathway">
    <text evidence="1">Mycotoxin biosynthesis.</text>
</comment>
<dbReference type="PANTHER" id="PTHR43656:SF5">
    <property type="entry name" value="NADH:FLAVIN OXIDOREDUCTASE_NADH OXIDASE N-TERMINAL DOMAIN-CONTAINING PROTEIN"/>
    <property type="match status" value="1"/>
</dbReference>
<dbReference type="Pfam" id="PF00067">
    <property type="entry name" value="p450"/>
    <property type="match status" value="1"/>
</dbReference>
<dbReference type="InterPro" id="IPR020843">
    <property type="entry name" value="ER"/>
</dbReference>
<dbReference type="GO" id="GO:0003677">
    <property type="term" value="F:DNA binding"/>
    <property type="evidence" value="ECO:0007669"/>
    <property type="project" value="InterPro"/>
</dbReference>
<evidence type="ECO:0000259" key="9">
    <source>
        <dbReference type="SMART" id="SM00829"/>
    </source>
</evidence>
<dbReference type="Gene3D" id="3.40.50.720">
    <property type="entry name" value="NAD(P)-binding Rossmann-like Domain"/>
    <property type="match status" value="2"/>
</dbReference>
<dbReference type="InterPro" id="IPR007219">
    <property type="entry name" value="XnlR_reg_dom"/>
</dbReference>
<dbReference type="EMBL" id="JAQHRD010000007">
    <property type="protein sequence ID" value="KAJ6439047.1"/>
    <property type="molecule type" value="Genomic_DNA"/>
</dbReference>
<dbReference type="SMART" id="SM00906">
    <property type="entry name" value="Fungal_trans"/>
    <property type="match status" value="1"/>
</dbReference>